<organism evidence="2">
    <name type="scientific">Desulfobacca acetoxidans</name>
    <dbReference type="NCBI Taxonomy" id="60893"/>
    <lineage>
        <taxon>Bacteria</taxon>
        <taxon>Pseudomonadati</taxon>
        <taxon>Thermodesulfobacteriota</taxon>
        <taxon>Desulfobaccia</taxon>
        <taxon>Desulfobaccales</taxon>
        <taxon>Desulfobaccaceae</taxon>
        <taxon>Desulfobacca</taxon>
    </lineage>
</organism>
<dbReference type="EMBL" id="DTKJ01000059">
    <property type="protein sequence ID" value="HGZ12310.1"/>
    <property type="molecule type" value="Genomic_DNA"/>
</dbReference>
<accession>A0A7C5AMD0</accession>
<keyword evidence="1" id="KW-0175">Coiled coil</keyword>
<evidence type="ECO:0000256" key="1">
    <source>
        <dbReference type="SAM" id="Coils"/>
    </source>
</evidence>
<reference evidence="2" key="1">
    <citation type="journal article" date="2020" name="mSystems">
        <title>Genome- and Community-Level Interaction Insights into Carbon Utilization and Element Cycling Functions of Hydrothermarchaeota in Hydrothermal Sediment.</title>
        <authorList>
            <person name="Zhou Z."/>
            <person name="Liu Y."/>
            <person name="Xu W."/>
            <person name="Pan J."/>
            <person name="Luo Z.H."/>
            <person name="Li M."/>
        </authorList>
    </citation>
    <scope>NUCLEOTIDE SEQUENCE [LARGE SCALE GENOMIC DNA]</scope>
    <source>
        <strain evidence="2">SpSt-853</strain>
    </source>
</reference>
<protein>
    <submittedName>
        <fullName evidence="2">Uncharacterized protein</fullName>
    </submittedName>
</protein>
<dbReference type="AlphaFoldDB" id="A0A7C5AMD0"/>
<proteinExistence type="predicted"/>
<name>A0A7C5AMD0_9BACT</name>
<comment type="caution">
    <text evidence="2">The sequence shown here is derived from an EMBL/GenBank/DDBJ whole genome shotgun (WGS) entry which is preliminary data.</text>
</comment>
<sequence>MSIRYLAEQLYLWTQKVKQLEQALAALGEGPHPDRARLEAELLQAKKERDHFKSLLEAKKEKPLI</sequence>
<feature type="coiled-coil region" evidence="1">
    <location>
        <begin position="35"/>
        <end position="62"/>
    </location>
</feature>
<gene>
    <name evidence="2" type="ORF">ENW48_08830</name>
</gene>
<evidence type="ECO:0000313" key="2">
    <source>
        <dbReference type="EMBL" id="HGZ12310.1"/>
    </source>
</evidence>